<name>K1RDU3_9ZZZZ</name>
<protein>
    <submittedName>
        <fullName evidence="2">Glycerophosphoryl diester phosphodiesterase family protein</fullName>
    </submittedName>
</protein>
<dbReference type="PANTHER" id="PTHR46211">
    <property type="entry name" value="GLYCEROPHOSPHORYL DIESTER PHOSPHODIESTERASE"/>
    <property type="match status" value="1"/>
</dbReference>
<dbReference type="Gene3D" id="3.20.20.190">
    <property type="entry name" value="Phosphatidylinositol (PI) phosphodiesterase"/>
    <property type="match status" value="1"/>
</dbReference>
<dbReference type="GO" id="GO:0006629">
    <property type="term" value="P:lipid metabolic process"/>
    <property type="evidence" value="ECO:0007669"/>
    <property type="project" value="InterPro"/>
</dbReference>
<dbReference type="AlphaFoldDB" id="K1RDU3"/>
<gene>
    <name evidence="2" type="ORF">OBE_16014</name>
</gene>
<dbReference type="GO" id="GO:0008081">
    <property type="term" value="F:phosphoric diester hydrolase activity"/>
    <property type="evidence" value="ECO:0007669"/>
    <property type="project" value="InterPro"/>
</dbReference>
<evidence type="ECO:0000313" key="2">
    <source>
        <dbReference type="EMBL" id="EKC46882.1"/>
    </source>
</evidence>
<dbReference type="InterPro" id="IPR030395">
    <property type="entry name" value="GP_PDE_dom"/>
</dbReference>
<proteinExistence type="predicted"/>
<dbReference type="PANTHER" id="PTHR46211:SF1">
    <property type="entry name" value="GLYCEROPHOSPHODIESTER PHOSPHODIESTERASE, CYTOPLASMIC"/>
    <property type="match status" value="1"/>
</dbReference>
<evidence type="ECO:0000259" key="1">
    <source>
        <dbReference type="PROSITE" id="PS51704"/>
    </source>
</evidence>
<dbReference type="Pfam" id="PF03009">
    <property type="entry name" value="GDPD"/>
    <property type="match status" value="1"/>
</dbReference>
<dbReference type="PROSITE" id="PS51704">
    <property type="entry name" value="GP_PDE"/>
    <property type="match status" value="1"/>
</dbReference>
<reference evidence="2" key="1">
    <citation type="journal article" date="2013" name="Environ. Microbiol.">
        <title>Microbiota from the distal guts of lean and obese adolescents exhibit partial functional redundancy besides clear differences in community structure.</title>
        <authorList>
            <person name="Ferrer M."/>
            <person name="Ruiz A."/>
            <person name="Lanza F."/>
            <person name="Haange S.B."/>
            <person name="Oberbach A."/>
            <person name="Till H."/>
            <person name="Bargiela R."/>
            <person name="Campoy C."/>
            <person name="Segura M.T."/>
            <person name="Richter M."/>
            <person name="von Bergen M."/>
            <person name="Seifert J."/>
            <person name="Suarez A."/>
        </authorList>
    </citation>
    <scope>NUCLEOTIDE SEQUENCE</scope>
</reference>
<dbReference type="SUPFAM" id="SSF51695">
    <property type="entry name" value="PLC-like phosphodiesterases"/>
    <property type="match status" value="1"/>
</dbReference>
<comment type="caution">
    <text evidence="2">The sequence shown here is derived from an EMBL/GenBank/DDBJ whole genome shotgun (WGS) entry which is preliminary data.</text>
</comment>
<organism evidence="2">
    <name type="scientific">human gut metagenome</name>
    <dbReference type="NCBI Taxonomy" id="408170"/>
    <lineage>
        <taxon>unclassified sequences</taxon>
        <taxon>metagenomes</taxon>
        <taxon>organismal metagenomes</taxon>
    </lineage>
</organism>
<sequence>MFINYAHRGASEYAPENTMSAFDMALQLGANGIELDLQRTKDGKIVIFYDNKIDNKSNKKGKISDYTYQELLDFDFGSWFSLKYKGEKIVLFEDFAKKFLSKSLTFAIELKDEGIEKETLDIIKKYATHNNIYISSFDYKALENMRKIDSNIKLAWLIKEKINNENINKLLKINGTQICPKADNVTKDDIELALKNGLRVRLWGVSNEKIMQEVYKFDIDGMTVNFPDRLQHLIENENNCKACTHNYYNL</sequence>
<accession>K1RDU3</accession>
<dbReference type="EMBL" id="AJWZ01010989">
    <property type="protein sequence ID" value="EKC46882.1"/>
    <property type="molecule type" value="Genomic_DNA"/>
</dbReference>
<dbReference type="InterPro" id="IPR017946">
    <property type="entry name" value="PLC-like_Pdiesterase_TIM-brl"/>
</dbReference>
<feature type="domain" description="GP-PDE" evidence="1">
    <location>
        <begin position="2"/>
        <end position="234"/>
    </location>
</feature>